<evidence type="ECO:0000259" key="1">
    <source>
        <dbReference type="Pfam" id="PF19694"/>
    </source>
</evidence>
<accession>A0A4Q7MIZ2</accession>
<feature type="domain" description="DUF6194" evidence="1">
    <location>
        <begin position="1"/>
        <end position="151"/>
    </location>
</feature>
<organism evidence="2 3">
    <name type="scientific">Agromyces ramosus</name>
    <dbReference type="NCBI Taxonomy" id="33879"/>
    <lineage>
        <taxon>Bacteria</taxon>
        <taxon>Bacillati</taxon>
        <taxon>Actinomycetota</taxon>
        <taxon>Actinomycetes</taxon>
        <taxon>Micrococcales</taxon>
        <taxon>Microbacteriaceae</taxon>
        <taxon>Agromyces</taxon>
    </lineage>
</organism>
<sequence length="161" mass="17844">MSMEQIIDAVRDLDGALVVIPAPGSDAPELAWGDAFFYYAPDGEMPQHVQPYGTIVTKDYPDDTASELDAPGRWRVNVHVDRATFRRLTGEDPRSLTLPRDHAAGDVFTPHPVYGALGWVAVVDPGEQTTVTLLRLLREAHDAARARFERRLETGHDARRG</sequence>
<dbReference type="EMBL" id="SGWY01000001">
    <property type="protein sequence ID" value="RZS68261.1"/>
    <property type="molecule type" value="Genomic_DNA"/>
</dbReference>
<dbReference type="InterPro" id="IPR045676">
    <property type="entry name" value="DUF6194"/>
</dbReference>
<keyword evidence="3" id="KW-1185">Reference proteome</keyword>
<evidence type="ECO:0000313" key="2">
    <source>
        <dbReference type="EMBL" id="RZS68261.1"/>
    </source>
</evidence>
<reference evidence="2 3" key="1">
    <citation type="submission" date="2019-02" db="EMBL/GenBank/DDBJ databases">
        <title>Genomic Encyclopedia of Type Strains, Phase IV (KMG-IV): sequencing the most valuable type-strain genomes for metagenomic binning, comparative biology and taxonomic classification.</title>
        <authorList>
            <person name="Goeker M."/>
        </authorList>
    </citation>
    <scope>NUCLEOTIDE SEQUENCE [LARGE SCALE GENOMIC DNA]</scope>
    <source>
        <strain evidence="2 3">DSM 43045</strain>
    </source>
</reference>
<gene>
    <name evidence="2" type="ORF">EV187_0688</name>
</gene>
<evidence type="ECO:0000313" key="3">
    <source>
        <dbReference type="Proteomes" id="UP000293289"/>
    </source>
</evidence>
<proteinExistence type="predicted"/>
<dbReference type="RefSeq" id="WP_207221720.1">
    <property type="nucleotide sequence ID" value="NZ_SGWY01000001.1"/>
</dbReference>
<dbReference type="AlphaFoldDB" id="A0A4Q7MIZ2"/>
<dbReference type="Proteomes" id="UP000293289">
    <property type="component" value="Unassembled WGS sequence"/>
</dbReference>
<comment type="caution">
    <text evidence="2">The sequence shown here is derived from an EMBL/GenBank/DDBJ whole genome shotgun (WGS) entry which is preliminary data.</text>
</comment>
<name>A0A4Q7MIZ2_9MICO</name>
<dbReference type="Pfam" id="PF19694">
    <property type="entry name" value="DUF6194"/>
    <property type="match status" value="1"/>
</dbReference>
<protein>
    <recommendedName>
        <fullName evidence="1">DUF6194 domain-containing protein</fullName>
    </recommendedName>
</protein>